<dbReference type="OrthoDB" id="6148142at2759"/>
<evidence type="ECO:0000256" key="1">
    <source>
        <dbReference type="SAM" id="MobiDB-lite"/>
    </source>
</evidence>
<evidence type="ECO:0000313" key="4">
    <source>
        <dbReference type="Proteomes" id="UP000507470"/>
    </source>
</evidence>
<reference evidence="3 4" key="1">
    <citation type="submission" date="2020-06" db="EMBL/GenBank/DDBJ databases">
        <authorList>
            <person name="Li R."/>
            <person name="Bekaert M."/>
        </authorList>
    </citation>
    <scope>NUCLEOTIDE SEQUENCE [LARGE SCALE GENOMIC DNA]</scope>
    <source>
        <strain evidence="4">wild</strain>
    </source>
</reference>
<accession>A0A6J8CLM9</accession>
<protein>
    <recommendedName>
        <fullName evidence="2">DUF6570 domain-containing protein</fullName>
    </recommendedName>
</protein>
<sequence length="476" mass="54010">MDTSYLVPNLSFADVVKSVPKKTTDKNEIIPVLNLTPTSTHVYASRSPQNSKQTYADVIKSKNAKTKDISSKLVTGFKSEAEESQVPYTSDNNEHLSTGVSLNSQNSVSTNKISDNQVLETHNKTNLTDNPTEKDINLHTKCRKLGLTYDPPVENETRDEYKKRCLKSYNKIKYKLNKLNINFETIPDPPLFADDEQFNKAVNCIRSFELQEISYTIDVCSVCYERKINLKLKNGVCERCFKDKGIIKMFSAENNMKPGEVPLELENLSIVEEQLISRISPCINIHMLKHGVDGQIQNINTLEYNSDVGYVNDHGPAPKQVDPGDVDGETISSVLLPEPCFDIKQKIQDAVEEIAKEENTNISINKKAQILIPWPTRGNIPLSEFTTRHFFTLSFSCLLPHACVDFHMNRSLTCSSMSDWANHLIWYKDGRFAKHKFLKFIVHNIINRKLIDNSTFIVQQKLGESMLTISDLKAKL</sequence>
<gene>
    <name evidence="3" type="ORF">MCOR_31783</name>
</gene>
<organism evidence="3 4">
    <name type="scientific">Mytilus coruscus</name>
    <name type="common">Sea mussel</name>
    <dbReference type="NCBI Taxonomy" id="42192"/>
    <lineage>
        <taxon>Eukaryota</taxon>
        <taxon>Metazoa</taxon>
        <taxon>Spiralia</taxon>
        <taxon>Lophotrochozoa</taxon>
        <taxon>Mollusca</taxon>
        <taxon>Bivalvia</taxon>
        <taxon>Autobranchia</taxon>
        <taxon>Pteriomorphia</taxon>
        <taxon>Mytilida</taxon>
        <taxon>Mytiloidea</taxon>
        <taxon>Mytilidae</taxon>
        <taxon>Mytilinae</taxon>
        <taxon>Mytilus</taxon>
    </lineage>
</organism>
<proteinExistence type="predicted"/>
<feature type="domain" description="DUF6570" evidence="2">
    <location>
        <begin position="248"/>
        <end position="294"/>
    </location>
</feature>
<evidence type="ECO:0000313" key="3">
    <source>
        <dbReference type="EMBL" id="CAC5397333.1"/>
    </source>
</evidence>
<feature type="region of interest" description="Disordered" evidence="1">
    <location>
        <begin position="80"/>
        <end position="117"/>
    </location>
</feature>
<dbReference type="InterPro" id="IPR046700">
    <property type="entry name" value="DUF6570"/>
</dbReference>
<dbReference type="Proteomes" id="UP000507470">
    <property type="component" value="Unassembled WGS sequence"/>
</dbReference>
<dbReference type="EMBL" id="CACVKT020005675">
    <property type="protein sequence ID" value="CAC5397333.1"/>
    <property type="molecule type" value="Genomic_DNA"/>
</dbReference>
<name>A0A6J8CLM9_MYTCO</name>
<evidence type="ECO:0000259" key="2">
    <source>
        <dbReference type="Pfam" id="PF20209"/>
    </source>
</evidence>
<dbReference type="AlphaFoldDB" id="A0A6J8CLM9"/>
<dbReference type="Pfam" id="PF20209">
    <property type="entry name" value="DUF6570"/>
    <property type="match status" value="1"/>
</dbReference>
<feature type="compositionally biased region" description="Polar residues" evidence="1">
    <location>
        <begin position="86"/>
        <end position="117"/>
    </location>
</feature>
<keyword evidence="4" id="KW-1185">Reference proteome</keyword>